<feature type="region of interest" description="Disordered" evidence="1">
    <location>
        <begin position="631"/>
        <end position="683"/>
    </location>
</feature>
<dbReference type="EMBL" id="CP163443">
    <property type="protein sequence ID" value="XDQ52942.1"/>
    <property type="molecule type" value="Genomic_DNA"/>
</dbReference>
<evidence type="ECO:0000313" key="2">
    <source>
        <dbReference type="EMBL" id="XDQ52942.1"/>
    </source>
</evidence>
<protein>
    <submittedName>
        <fullName evidence="2">Uncharacterized protein</fullName>
    </submittedName>
</protein>
<evidence type="ECO:0000256" key="1">
    <source>
        <dbReference type="SAM" id="MobiDB-lite"/>
    </source>
</evidence>
<organism evidence="2">
    <name type="scientific">Streptomyces sp. R41</name>
    <dbReference type="NCBI Taxonomy" id="3238632"/>
    <lineage>
        <taxon>Bacteria</taxon>
        <taxon>Bacillati</taxon>
        <taxon>Actinomycetota</taxon>
        <taxon>Actinomycetes</taxon>
        <taxon>Kitasatosporales</taxon>
        <taxon>Streptomycetaceae</taxon>
        <taxon>Streptomyces</taxon>
    </lineage>
</organism>
<accession>A0AB39RFM4</accession>
<feature type="compositionally biased region" description="Polar residues" evidence="1">
    <location>
        <begin position="650"/>
        <end position="664"/>
    </location>
</feature>
<sequence length="756" mass="82375">MPAHETGAPITVEWGNQQVEVSTVDRELPDASVVDDRNKLVKAGMNAPLASLPEDAWHAVARAAVTPETVALQLREAQDAHASLLLEEHVDGATLRSVHTRVWLSELFPAIQPRTGQELLAVDDPQVQGMADNGIPQAILRYRYESFNHLKRHVRQTLSATLYRNSYAESILSRRVTRALIVHPIIYDFDDGTESVCGLVARDGITRLASAWKVLAGPDSGPEEAADLAVDTLFAQYQISASEPAKPLTQRMALGRQNRRKQLREEFTKEIAKAGADKPPALRAIQIAQSYLVPTHVTVGAKAHDRASLAAEDVFDDALRSILASVHVEFKPWDTAAQNVEIAGRALKRVLHGSSGNTTVEDGLHAVYELAIGLRRASDTPDVYGNQSIPGNGLWRAVQLLHTLTRPAIFEELRSRAKEIKGDRRMTDKGYAGLLGPIVDYPWRSSKKSAAQQARNAWSNGGVLFKEVLEDGWAPMVTNDFTTLIKPALEGSREARLTLALAGGTALIADKLLTRNVGSSVSRTRAPGKVPFRGDVHKIIEGLARKGNELGFWTLALAAQRFEDGRLPRNSGTRQQLGLPNDQDIEGDDEYQHLVVGLEAPDHILREDGEPVLLLEWDVVVASDPQRARQMLGSSDADGEDGGGEEDTNVNDGTGASMPSTTGNEAGETDDLSDAAADSEMPVEQRIQEGRRVLTNCLTDAKTCVDELEKLGQAVTYPPLLGPAEDWNGLRDTALHVLNTIQNHEGDYAGERAEDD</sequence>
<dbReference type="RefSeq" id="WP_369246208.1">
    <property type="nucleotide sequence ID" value="NZ_CP163443.1"/>
</dbReference>
<feature type="compositionally biased region" description="Acidic residues" evidence="1">
    <location>
        <begin position="637"/>
        <end position="649"/>
    </location>
</feature>
<gene>
    <name evidence="2" type="ORF">AB5J53_15355</name>
</gene>
<name>A0AB39RFM4_9ACTN</name>
<reference evidence="2" key="1">
    <citation type="submission" date="2024-07" db="EMBL/GenBank/DDBJ databases">
        <authorList>
            <person name="Yu S.T."/>
        </authorList>
    </citation>
    <scope>NUCLEOTIDE SEQUENCE</scope>
    <source>
        <strain evidence="2">R41</strain>
    </source>
</reference>
<dbReference type="AlphaFoldDB" id="A0AB39RFM4"/>
<proteinExistence type="predicted"/>